<comment type="similarity">
    <text evidence="1 5">Belongs to the flavin oxidoreductase frp family.</text>
</comment>
<organism evidence="7 8">
    <name type="scientific">Actinomyces lilanjuaniae</name>
    <dbReference type="NCBI Taxonomy" id="2321394"/>
    <lineage>
        <taxon>Bacteria</taxon>
        <taxon>Bacillati</taxon>
        <taxon>Actinomycetota</taxon>
        <taxon>Actinomycetes</taxon>
        <taxon>Actinomycetales</taxon>
        <taxon>Actinomycetaceae</taxon>
        <taxon>Actinomyces</taxon>
    </lineage>
</organism>
<accession>A0ABM6Z4X6</accession>
<dbReference type="InterPro" id="IPR000415">
    <property type="entry name" value="Nitroreductase-like"/>
</dbReference>
<evidence type="ECO:0000313" key="8">
    <source>
        <dbReference type="Proteomes" id="UP000273001"/>
    </source>
</evidence>
<evidence type="ECO:0000256" key="2">
    <source>
        <dbReference type="ARBA" id="ARBA00022630"/>
    </source>
</evidence>
<protein>
    <submittedName>
        <fullName evidence="7">NADPH-dependent oxidoreductase</fullName>
    </submittedName>
</protein>
<keyword evidence="4 5" id="KW-0560">Oxidoreductase</keyword>
<dbReference type="SUPFAM" id="SSF55469">
    <property type="entry name" value="FMN-dependent nitroreductase-like"/>
    <property type="match status" value="1"/>
</dbReference>
<evidence type="ECO:0000256" key="1">
    <source>
        <dbReference type="ARBA" id="ARBA00008366"/>
    </source>
</evidence>
<dbReference type="InterPro" id="IPR016446">
    <property type="entry name" value="Flavin_OxRdtase_Frp"/>
</dbReference>
<evidence type="ECO:0000256" key="5">
    <source>
        <dbReference type="PIRNR" id="PIRNR005426"/>
    </source>
</evidence>
<dbReference type="InterPro" id="IPR029479">
    <property type="entry name" value="Nitroreductase"/>
</dbReference>
<reference evidence="7 8" key="1">
    <citation type="submission" date="2018-09" db="EMBL/GenBank/DDBJ databases">
        <authorList>
            <person name="Li J."/>
        </authorList>
    </citation>
    <scope>NUCLEOTIDE SEQUENCE [LARGE SCALE GENOMIC DNA]</scope>
    <source>
        <strain evidence="7 8">2129</strain>
    </source>
</reference>
<evidence type="ECO:0000256" key="3">
    <source>
        <dbReference type="ARBA" id="ARBA00022643"/>
    </source>
</evidence>
<dbReference type="RefSeq" id="WP_119836466.1">
    <property type="nucleotide sequence ID" value="NZ_CP032514.1"/>
</dbReference>
<gene>
    <name evidence="7" type="ORF">D5R93_09225</name>
</gene>
<keyword evidence="5" id="KW-0521">NADP</keyword>
<dbReference type="Proteomes" id="UP000273001">
    <property type="component" value="Chromosome"/>
</dbReference>
<evidence type="ECO:0000313" key="7">
    <source>
        <dbReference type="EMBL" id="AYD90134.1"/>
    </source>
</evidence>
<keyword evidence="3 5" id="KW-0288">FMN</keyword>
<keyword evidence="2 5" id="KW-0285">Flavoprotein</keyword>
<dbReference type="PANTHER" id="PTHR43425">
    <property type="entry name" value="OXYGEN-INSENSITIVE NADPH NITROREDUCTASE"/>
    <property type="match status" value="1"/>
</dbReference>
<dbReference type="PIRSF" id="PIRSF005426">
    <property type="entry name" value="Frp"/>
    <property type="match status" value="1"/>
</dbReference>
<dbReference type="PANTHER" id="PTHR43425:SF2">
    <property type="entry name" value="OXYGEN-INSENSITIVE NADPH NITROREDUCTASE"/>
    <property type="match status" value="1"/>
</dbReference>
<feature type="domain" description="Nitroreductase" evidence="6">
    <location>
        <begin position="25"/>
        <end position="180"/>
    </location>
</feature>
<sequence>MTHNDVPDLVPTNDPEPTSEVLSLLRERRSVRAFSGEPVPQEDLTQILLATRQAPTSINAEGLSLVVLRDRDRIQAVADIAGGQPQVAGAEVVVVFVVDFYRTDLAARKHQREQVVHRSAEGILVGAVDAGIALATFQTAAHSLGYATTAIGGVRNDPAALIELLGLPAHTFPVVASTLGVADRQKTPQVKPRVPLESYAMEERYDAQAVEHGAQVYDELLRDWWDAQGMTQMGTWSQDTSSMYSRYYFPTVAATMEAQGFRFLDGPEDAAPERPAAQD</sequence>
<dbReference type="Gene3D" id="3.40.109.10">
    <property type="entry name" value="NADH Oxidase"/>
    <property type="match status" value="1"/>
</dbReference>
<name>A0ABM6Z4X6_9ACTO</name>
<proteinExistence type="inferred from homology"/>
<dbReference type="Pfam" id="PF00881">
    <property type="entry name" value="Nitroreductase"/>
    <property type="match status" value="1"/>
</dbReference>
<dbReference type="EMBL" id="CP032514">
    <property type="protein sequence ID" value="AYD90134.1"/>
    <property type="molecule type" value="Genomic_DNA"/>
</dbReference>
<keyword evidence="8" id="KW-1185">Reference proteome</keyword>
<evidence type="ECO:0000259" key="6">
    <source>
        <dbReference type="Pfam" id="PF00881"/>
    </source>
</evidence>
<evidence type="ECO:0000256" key="4">
    <source>
        <dbReference type="ARBA" id="ARBA00023002"/>
    </source>
</evidence>